<reference evidence="5" key="2">
    <citation type="submission" date="2018-08" db="UniProtKB">
        <authorList>
            <consortium name="EnsemblPlants"/>
        </authorList>
    </citation>
    <scope>IDENTIFICATION</scope>
    <source>
        <strain evidence="5">Yugu1</strain>
    </source>
</reference>
<dbReference type="SMART" id="SM01205">
    <property type="entry name" value="FKS1_dom1"/>
    <property type="match status" value="1"/>
</dbReference>
<evidence type="ECO:0000256" key="1">
    <source>
        <dbReference type="ARBA" id="ARBA00004308"/>
    </source>
</evidence>
<dbReference type="EnsemblPlants" id="KQK92909">
    <property type="protein sequence ID" value="KQK92909"/>
    <property type="gene ID" value="SETIT_0338601mg"/>
</dbReference>
<evidence type="ECO:0000313" key="5">
    <source>
        <dbReference type="EnsemblPlants" id="KQK92909"/>
    </source>
</evidence>
<keyword evidence="6" id="KW-1185">Reference proteome</keyword>
<keyword evidence="3" id="KW-0812">Transmembrane</keyword>
<dbReference type="Pfam" id="PF14288">
    <property type="entry name" value="FKS1_dom1"/>
    <property type="match status" value="1"/>
</dbReference>
<evidence type="ECO:0000256" key="3">
    <source>
        <dbReference type="SAM" id="Phobius"/>
    </source>
</evidence>
<sequence length="731" mass="83577">MSRAEANWERLVRAALRGERLAGGYGHPVTGIAGVVPSSLGNNVHIEEVLRAADEIQDEDPTVARILCEHAYALAQNLDPNSEGRGVLQFKTGLMSVIRQKLAKRDGGAIDRSQDIAKLQEFYKLYREKHKVDELIEDEMKLRESAVFSGNLGELERKTLKRKKVLATLKVLWSVIEDMTKEISPEDAKNLISEEMKKVMQKDAARTEDVVPYNIIPLDALSTTTNAIVTFPEVRAAISILQYHRDLPRLPGTFSVPDARNSDMLDLLQCVFGFQEGNVKNQREHIIHLLANEQSRVGKPSGNEPKIDDGAVHAVFSKALDNYIKWCNYLPTRGWEQCRRYVIWRGTCNGRIEGTGVSDQLGHGSPLACKHFFSYTYVSFMITPCPHYLARELEEILRKQTAEPAKSCSSDGSVSFLENVISPLYDVIAAEAANNKNGRAPHSAWRNYDDFNEFFWSNKCFNLDWPWKLSNPFFSKPSRKEKGLLGRNHHYGKTSFVEHRTFLHLYHSFHRLWIFLIMMFQALTIIAFNNDSFDMKTVLQLFSLGPTYVAMKFVESLLDILMMYGAYSTSRGSAITRENNYVGRGMHESPLDYIKYVAFWIIILGAKFSFTYFLQERFSFSIKPLVKPTRAVINFRGLQYAWHDFFSKNNHNAITILCLWAPVVSIYLLDIHVFYTVMSAIYGFLLGARDRLGEIRSVEAVHRFFEKFPEAFMEKLHVAIPKRKQLRSSGQ</sequence>
<feature type="transmembrane region" description="Helical" evidence="3">
    <location>
        <begin position="653"/>
        <end position="686"/>
    </location>
</feature>
<dbReference type="ExpressionAtlas" id="A0A0Q3NEM2">
    <property type="expression patterns" value="baseline"/>
</dbReference>
<evidence type="ECO:0000313" key="6">
    <source>
        <dbReference type="Proteomes" id="UP000004995"/>
    </source>
</evidence>
<dbReference type="EMBL" id="AGNK02006146">
    <property type="status" value="NOT_ANNOTATED_CDS"/>
    <property type="molecule type" value="Genomic_DNA"/>
</dbReference>
<protein>
    <recommendedName>
        <fullName evidence="4">1,3-beta-glucan synthase component FKS1-like domain-containing protein</fullName>
    </recommendedName>
</protein>
<organism evidence="5 6">
    <name type="scientific">Setaria italica</name>
    <name type="common">Foxtail millet</name>
    <name type="synonym">Panicum italicum</name>
    <dbReference type="NCBI Taxonomy" id="4555"/>
    <lineage>
        <taxon>Eukaryota</taxon>
        <taxon>Viridiplantae</taxon>
        <taxon>Streptophyta</taxon>
        <taxon>Embryophyta</taxon>
        <taxon>Tracheophyta</taxon>
        <taxon>Spermatophyta</taxon>
        <taxon>Magnoliopsida</taxon>
        <taxon>Liliopsida</taxon>
        <taxon>Poales</taxon>
        <taxon>Poaceae</taxon>
        <taxon>PACMAD clade</taxon>
        <taxon>Panicoideae</taxon>
        <taxon>Panicodae</taxon>
        <taxon>Paniceae</taxon>
        <taxon>Cenchrinae</taxon>
        <taxon>Setaria</taxon>
    </lineage>
</organism>
<dbReference type="Gramene" id="KQK92910">
    <property type="protein sequence ID" value="KQK92910"/>
    <property type="gene ID" value="SETIT_0338601mg"/>
</dbReference>
<dbReference type="STRING" id="4555.A0A0Q3NEM2"/>
<keyword evidence="2 3" id="KW-0472">Membrane</keyword>
<dbReference type="Gramene" id="KQK92909">
    <property type="protein sequence ID" value="KQK92909"/>
    <property type="gene ID" value="SETIT_0338601mg"/>
</dbReference>
<dbReference type="AlphaFoldDB" id="A0A0Q3NEM2"/>
<accession>A0A0Q3NEM2</accession>
<evidence type="ECO:0000259" key="4">
    <source>
        <dbReference type="SMART" id="SM01205"/>
    </source>
</evidence>
<evidence type="ECO:0000256" key="2">
    <source>
        <dbReference type="ARBA" id="ARBA00023136"/>
    </source>
</evidence>
<dbReference type="GO" id="GO:0012505">
    <property type="term" value="C:endomembrane system"/>
    <property type="evidence" value="ECO:0007669"/>
    <property type="project" value="UniProtKB-SubCell"/>
</dbReference>
<reference evidence="6" key="1">
    <citation type="journal article" date="2012" name="Nat. Biotechnol.">
        <title>Reference genome sequence of the model plant Setaria.</title>
        <authorList>
            <person name="Bennetzen J.L."/>
            <person name="Schmutz J."/>
            <person name="Wang H."/>
            <person name="Percifield R."/>
            <person name="Hawkins J."/>
            <person name="Pontaroli A.C."/>
            <person name="Estep M."/>
            <person name="Feng L."/>
            <person name="Vaughn J.N."/>
            <person name="Grimwood J."/>
            <person name="Jenkins J."/>
            <person name="Barry K."/>
            <person name="Lindquist E."/>
            <person name="Hellsten U."/>
            <person name="Deshpande S."/>
            <person name="Wang X."/>
            <person name="Wu X."/>
            <person name="Mitros T."/>
            <person name="Triplett J."/>
            <person name="Yang X."/>
            <person name="Ye C.Y."/>
            <person name="Mauro-Herrera M."/>
            <person name="Wang L."/>
            <person name="Li P."/>
            <person name="Sharma M."/>
            <person name="Sharma R."/>
            <person name="Ronald P.C."/>
            <person name="Panaud O."/>
            <person name="Kellogg E.A."/>
            <person name="Brutnell T.P."/>
            <person name="Doust A.N."/>
            <person name="Tuskan G.A."/>
            <person name="Rokhsar D."/>
            <person name="Devos K.M."/>
        </authorList>
    </citation>
    <scope>NUCLEOTIDE SEQUENCE [LARGE SCALE GENOMIC DNA]</scope>
    <source>
        <strain evidence="6">cv. Yugu1</strain>
    </source>
</reference>
<dbReference type="Gene3D" id="1.25.40.270">
    <property type="entry name" value="Vacuolar protein sorting-associated protein vta1"/>
    <property type="match status" value="1"/>
</dbReference>
<dbReference type="PANTHER" id="PTHR12741">
    <property type="entry name" value="LYST-INTERACTING PROTEIN LIP5 DOPAMINE RESPONSIVE PROTEIN DRG-1"/>
    <property type="match status" value="1"/>
</dbReference>
<feature type="transmembrane region" description="Helical" evidence="3">
    <location>
        <begin position="509"/>
        <end position="528"/>
    </location>
</feature>
<name>A0A0Q3NEM2_SETIT</name>
<dbReference type="PANTHER" id="PTHR12741:SF47">
    <property type="entry name" value="CALLOSE SYNTHASE 9"/>
    <property type="match status" value="1"/>
</dbReference>
<comment type="subcellular location">
    <subcellularLocation>
        <location evidence="1">Endomembrane system</location>
    </subcellularLocation>
</comment>
<dbReference type="InterPro" id="IPR026899">
    <property type="entry name" value="FKS1-like_dom1"/>
</dbReference>
<keyword evidence="3" id="KW-1133">Transmembrane helix</keyword>
<dbReference type="Proteomes" id="UP000004995">
    <property type="component" value="Unassembled WGS sequence"/>
</dbReference>
<proteinExistence type="predicted"/>
<feature type="domain" description="1,3-beta-glucan synthase component FKS1-like" evidence="4">
    <location>
        <begin position="387"/>
        <end position="468"/>
    </location>
</feature>
<feature type="transmembrane region" description="Helical" evidence="3">
    <location>
        <begin position="593"/>
        <end position="614"/>
    </location>
</feature>
<dbReference type="InterPro" id="IPR023175">
    <property type="entry name" value="Vta1/CALS_N_sf"/>
</dbReference>
<dbReference type="EnsemblPlants" id="KQK92910">
    <property type="protein sequence ID" value="KQK92910"/>
    <property type="gene ID" value="SETIT_0338601mg"/>
</dbReference>